<evidence type="ECO:0000256" key="1">
    <source>
        <dbReference type="SAM" id="Coils"/>
    </source>
</evidence>
<evidence type="ECO:0000313" key="4">
    <source>
        <dbReference type="EMBL" id="AOY74520.1"/>
    </source>
</evidence>
<dbReference type="EMBL" id="CP017603">
    <property type="protein sequence ID" value="AOY74520.1"/>
    <property type="molecule type" value="Genomic_DNA"/>
</dbReference>
<dbReference type="Gene3D" id="3.30.450.20">
    <property type="entry name" value="PAS domain"/>
    <property type="match status" value="1"/>
</dbReference>
<feature type="transmembrane region" description="Helical" evidence="2">
    <location>
        <begin position="88"/>
        <end position="107"/>
    </location>
</feature>
<evidence type="ECO:0000256" key="2">
    <source>
        <dbReference type="SAM" id="Phobius"/>
    </source>
</evidence>
<sequence>MESTSLLIMASALKKKLNIPILTLIYSAVSLFLLLSLFYWRFFPDCFIEGMGLTLFKKTSEYIICAILFISLQFLIKNRDTLPAKVFNFMLFSFVFTIVSELSFVFYVDVYGLSNMIGHLFKLISFYLVYKAIIETNLKIPYDLLKSTNEILYQRREELKHINQQLQKENENRSHVEKELIKKNQLLEAILATSNEGILVTDADNTILMSNRHFKQMWGIPQNFVFEKYDDKFVSYIKEKTLDANEYISVVKELDNYYHKNIDYIYLKNKKILTCQHKHFAVNGSDAGQVISYRDVTERINAKSFQEKFEKEERLLKEVREYDRLKTEFFLQCLP</sequence>
<reference evidence="4 5" key="1">
    <citation type="submission" date="2016-10" db="EMBL/GenBank/DDBJ databases">
        <title>Complete Genome Sequence of Acetogen Clostridium formicoaceticum ATCC 27076.</title>
        <authorList>
            <person name="Bao T."/>
            <person name="Cheng C."/>
            <person name="Zhao J."/>
            <person name="Yang S.-T."/>
            <person name="Wang J."/>
            <person name="Wang M."/>
        </authorList>
    </citation>
    <scope>NUCLEOTIDE SEQUENCE [LARGE SCALE GENOMIC DNA]</scope>
    <source>
        <strain evidence="4 5">ATCC 27076</strain>
    </source>
</reference>
<dbReference type="InterPro" id="IPR033425">
    <property type="entry name" value="MASE3"/>
</dbReference>
<name>A0ABM6ENT5_9CLOT</name>
<dbReference type="Pfam" id="PF17159">
    <property type="entry name" value="MASE3"/>
    <property type="match status" value="1"/>
</dbReference>
<keyword evidence="1" id="KW-0175">Coiled coil</keyword>
<keyword evidence="2" id="KW-0812">Transmembrane</keyword>
<feature type="transmembrane region" description="Helical" evidence="2">
    <location>
        <begin position="21"/>
        <end position="40"/>
    </location>
</feature>
<feature type="coiled-coil region" evidence="1">
    <location>
        <begin position="149"/>
        <end position="179"/>
    </location>
</feature>
<keyword evidence="2" id="KW-0472">Membrane</keyword>
<keyword evidence="5" id="KW-1185">Reference proteome</keyword>
<evidence type="ECO:0000259" key="3">
    <source>
        <dbReference type="Pfam" id="PF17159"/>
    </source>
</evidence>
<feature type="transmembrane region" description="Helical" evidence="2">
    <location>
        <begin position="60"/>
        <end position="76"/>
    </location>
</feature>
<dbReference type="Proteomes" id="UP000177894">
    <property type="component" value="Chromosome"/>
</dbReference>
<gene>
    <name evidence="4" type="ORF">BJL90_00260</name>
</gene>
<feature type="domain" description="Membrane-associated sensor" evidence="3">
    <location>
        <begin position="1"/>
        <end position="141"/>
    </location>
</feature>
<evidence type="ECO:0000313" key="5">
    <source>
        <dbReference type="Proteomes" id="UP000177894"/>
    </source>
</evidence>
<dbReference type="InterPro" id="IPR035965">
    <property type="entry name" value="PAS-like_dom_sf"/>
</dbReference>
<accession>A0ABM6ENT5</accession>
<organism evidence="4 5">
    <name type="scientific">Clostridium formicaceticum</name>
    <dbReference type="NCBI Taxonomy" id="1497"/>
    <lineage>
        <taxon>Bacteria</taxon>
        <taxon>Bacillati</taxon>
        <taxon>Bacillota</taxon>
        <taxon>Clostridia</taxon>
        <taxon>Eubacteriales</taxon>
        <taxon>Clostridiaceae</taxon>
        <taxon>Clostridium</taxon>
    </lineage>
</organism>
<keyword evidence="2" id="KW-1133">Transmembrane helix</keyword>
<proteinExistence type="predicted"/>
<dbReference type="SUPFAM" id="SSF55785">
    <property type="entry name" value="PYP-like sensor domain (PAS domain)"/>
    <property type="match status" value="1"/>
</dbReference>
<dbReference type="Pfam" id="PF12860">
    <property type="entry name" value="PAS_7"/>
    <property type="match status" value="1"/>
</dbReference>
<protein>
    <recommendedName>
        <fullName evidence="3">Membrane-associated sensor domain-containing protein</fullName>
    </recommendedName>
</protein>